<reference evidence="9 10" key="1">
    <citation type="journal article" date="2014" name="Genome Announc.">
        <title>Draft Genome Sequence of the Boron-Tolerant and Moderately Halotolerant Bacterium Gracilibacillus boraciitolerans JCM 21714T.</title>
        <authorList>
            <person name="Ahmed I."/>
            <person name="Oshima K."/>
            <person name="Suda W."/>
            <person name="Kitamura K."/>
            <person name="Iida T."/>
            <person name="Ohmori Y."/>
            <person name="Fujiwara T."/>
            <person name="Hattori M."/>
            <person name="Ohkuma M."/>
        </authorList>
    </citation>
    <scope>NUCLEOTIDE SEQUENCE [LARGE SCALE GENOMIC DNA]</scope>
    <source>
        <strain evidence="9 10">JCM 21714</strain>
    </source>
</reference>
<comment type="similarity">
    <text evidence="2 5">Belongs to the RecX family.</text>
</comment>
<keyword evidence="10" id="KW-1185">Reference proteome</keyword>
<evidence type="ECO:0000259" key="7">
    <source>
        <dbReference type="Pfam" id="PF21981"/>
    </source>
</evidence>
<accession>W4VPJ6</accession>
<dbReference type="PANTHER" id="PTHR33602">
    <property type="entry name" value="REGULATORY PROTEIN RECX FAMILY PROTEIN"/>
    <property type="match status" value="1"/>
</dbReference>
<evidence type="ECO:0000256" key="2">
    <source>
        <dbReference type="ARBA" id="ARBA00009695"/>
    </source>
</evidence>
<dbReference type="GO" id="GO:0006282">
    <property type="term" value="P:regulation of DNA repair"/>
    <property type="evidence" value="ECO:0007669"/>
    <property type="project" value="UniProtKB-UniRule"/>
</dbReference>
<dbReference type="InterPro" id="IPR053926">
    <property type="entry name" value="RecX_HTH_1st"/>
</dbReference>
<dbReference type="GO" id="GO:0005737">
    <property type="term" value="C:cytoplasm"/>
    <property type="evidence" value="ECO:0007669"/>
    <property type="project" value="UniProtKB-SubCell"/>
</dbReference>
<dbReference type="Pfam" id="PF21981">
    <property type="entry name" value="RecX_HTH3"/>
    <property type="match status" value="2"/>
</dbReference>
<dbReference type="Gene3D" id="1.10.10.10">
    <property type="entry name" value="Winged helix-like DNA-binding domain superfamily/Winged helix DNA-binding domain"/>
    <property type="match status" value="4"/>
</dbReference>
<organism evidence="9 10">
    <name type="scientific">Gracilibacillus boraciitolerans JCM 21714</name>
    <dbReference type="NCBI Taxonomy" id="1298598"/>
    <lineage>
        <taxon>Bacteria</taxon>
        <taxon>Bacillati</taxon>
        <taxon>Bacillota</taxon>
        <taxon>Bacilli</taxon>
        <taxon>Bacillales</taxon>
        <taxon>Bacillaceae</taxon>
        <taxon>Gracilibacillus</taxon>
    </lineage>
</organism>
<evidence type="ECO:0000256" key="1">
    <source>
        <dbReference type="ARBA" id="ARBA00004496"/>
    </source>
</evidence>
<comment type="function">
    <text evidence="5">Modulates RecA activity.</text>
</comment>
<gene>
    <name evidence="5" type="primary">recX</name>
    <name evidence="9" type="ORF">JCM21714_4338</name>
</gene>
<evidence type="ECO:0000313" key="9">
    <source>
        <dbReference type="EMBL" id="GAE95127.1"/>
    </source>
</evidence>
<feature type="domain" description="RecX third three-helical" evidence="7">
    <location>
        <begin position="82"/>
        <end position="129"/>
    </location>
</feature>
<keyword evidence="4 5" id="KW-0963">Cytoplasm</keyword>
<comment type="caution">
    <text evidence="9">The sequence shown here is derived from an EMBL/GenBank/DDBJ whole genome shotgun (WGS) entry which is preliminary data.</text>
</comment>
<evidence type="ECO:0000259" key="6">
    <source>
        <dbReference type="Pfam" id="PF02631"/>
    </source>
</evidence>
<evidence type="ECO:0000256" key="4">
    <source>
        <dbReference type="ARBA" id="ARBA00022490"/>
    </source>
</evidence>
<protein>
    <recommendedName>
        <fullName evidence="3 5">Regulatory protein RecX</fullName>
    </recommendedName>
</protein>
<dbReference type="HAMAP" id="MF_01114">
    <property type="entry name" value="RecX"/>
    <property type="match status" value="1"/>
</dbReference>
<evidence type="ECO:0000259" key="8">
    <source>
        <dbReference type="Pfam" id="PF21982"/>
    </source>
</evidence>
<dbReference type="Pfam" id="PF21982">
    <property type="entry name" value="RecX_HTH1"/>
    <property type="match status" value="1"/>
</dbReference>
<dbReference type="STRING" id="1298598.JCM21714_4338"/>
<evidence type="ECO:0000256" key="5">
    <source>
        <dbReference type="HAMAP-Rule" id="MF_01114"/>
    </source>
</evidence>
<feature type="domain" description="RecX second three-helical" evidence="6">
    <location>
        <begin position="35"/>
        <end position="76"/>
    </location>
</feature>
<evidence type="ECO:0000313" key="10">
    <source>
        <dbReference type="Proteomes" id="UP000019102"/>
    </source>
</evidence>
<comment type="subcellular location">
    <subcellularLocation>
        <location evidence="1 5">Cytoplasm</location>
    </subcellularLocation>
</comment>
<sequence length="195" mass="22784">MRSELELIEYLQKKEVEDTYIDEVIHRLKLEGLLDDAAFSEALVRTRIQTSAKGSQLIKKELVEKGIKNSLIEETLKQFTFEIQYEKVEKLARKKLNSSTKKSYRQQVDALKQTLLQKGFTFDVISEVVNNIEIDRDENDEYNAIVFQGEKLVSKYQKKESEFALKQKVKAGLYQKGFPADLINRFIDEYLNQAY</sequence>
<dbReference type="Pfam" id="PF02631">
    <property type="entry name" value="RecX_HTH2"/>
    <property type="match status" value="1"/>
</dbReference>
<dbReference type="EMBL" id="BAVS01000040">
    <property type="protein sequence ID" value="GAE95127.1"/>
    <property type="molecule type" value="Genomic_DNA"/>
</dbReference>
<dbReference type="Proteomes" id="UP000019102">
    <property type="component" value="Unassembled WGS sequence"/>
</dbReference>
<name>W4VPJ6_9BACI</name>
<feature type="domain" description="RecX first three-helical" evidence="8">
    <location>
        <begin position="1"/>
        <end position="28"/>
    </location>
</feature>
<proteinExistence type="inferred from homology"/>
<dbReference type="AlphaFoldDB" id="W4VPJ6"/>
<dbReference type="InterPro" id="IPR053925">
    <property type="entry name" value="RecX_HTH_3rd"/>
</dbReference>
<dbReference type="eggNOG" id="COG2137">
    <property type="taxonomic scope" value="Bacteria"/>
</dbReference>
<feature type="domain" description="RecX third three-helical" evidence="7">
    <location>
        <begin position="140"/>
        <end position="187"/>
    </location>
</feature>
<dbReference type="InterPro" id="IPR003783">
    <property type="entry name" value="Regulatory_RecX"/>
</dbReference>
<dbReference type="PANTHER" id="PTHR33602:SF1">
    <property type="entry name" value="REGULATORY PROTEIN RECX FAMILY PROTEIN"/>
    <property type="match status" value="1"/>
</dbReference>
<dbReference type="InterPro" id="IPR036388">
    <property type="entry name" value="WH-like_DNA-bd_sf"/>
</dbReference>
<evidence type="ECO:0000256" key="3">
    <source>
        <dbReference type="ARBA" id="ARBA00018111"/>
    </source>
</evidence>
<dbReference type="InterPro" id="IPR053924">
    <property type="entry name" value="RecX_HTH_2nd"/>
</dbReference>